<feature type="domain" description="Gamma-glutamylcyclotransferase AIG2-like" evidence="1">
    <location>
        <begin position="8"/>
        <end position="131"/>
    </location>
</feature>
<protein>
    <submittedName>
        <fullName evidence="2">Gamma-glutamylcyclotransferase</fullName>
    </submittedName>
</protein>
<keyword evidence="3" id="KW-1185">Reference proteome</keyword>
<dbReference type="Gene3D" id="3.10.490.10">
    <property type="entry name" value="Gamma-glutamyl cyclotransferase-like"/>
    <property type="match status" value="1"/>
</dbReference>
<reference evidence="2 3" key="1">
    <citation type="submission" date="2019-05" db="EMBL/GenBank/DDBJ databases">
        <title>Dyadobacter AR-3-8 sp. nov., isolated from arctic soil.</title>
        <authorList>
            <person name="Chaudhary D.K."/>
        </authorList>
    </citation>
    <scope>NUCLEOTIDE SEQUENCE [LARGE SCALE GENOMIC DNA]</scope>
    <source>
        <strain evidence="2 3">AR-3-8</strain>
    </source>
</reference>
<dbReference type="OrthoDB" id="482277at2"/>
<keyword evidence="2" id="KW-0808">Transferase</keyword>
<dbReference type="InterPro" id="IPR009288">
    <property type="entry name" value="AIG2-like_dom"/>
</dbReference>
<proteinExistence type="predicted"/>
<dbReference type="EMBL" id="SZVO01000001">
    <property type="protein sequence ID" value="TKT93990.1"/>
    <property type="molecule type" value="Genomic_DNA"/>
</dbReference>
<evidence type="ECO:0000313" key="3">
    <source>
        <dbReference type="Proteomes" id="UP000304900"/>
    </source>
</evidence>
<gene>
    <name evidence="2" type="ORF">FDK13_01920</name>
</gene>
<dbReference type="SUPFAM" id="SSF110857">
    <property type="entry name" value="Gamma-glutamyl cyclotransferase-like"/>
    <property type="match status" value="1"/>
</dbReference>
<organism evidence="2 3">
    <name type="scientific">Dyadobacter frigoris</name>
    <dbReference type="NCBI Taxonomy" id="2576211"/>
    <lineage>
        <taxon>Bacteria</taxon>
        <taxon>Pseudomonadati</taxon>
        <taxon>Bacteroidota</taxon>
        <taxon>Cytophagia</taxon>
        <taxon>Cytophagales</taxon>
        <taxon>Spirosomataceae</taxon>
        <taxon>Dyadobacter</taxon>
    </lineage>
</organism>
<dbReference type="GO" id="GO:0016740">
    <property type="term" value="F:transferase activity"/>
    <property type="evidence" value="ECO:0007669"/>
    <property type="project" value="UniProtKB-KW"/>
</dbReference>
<dbReference type="CDD" id="cd06661">
    <property type="entry name" value="GGCT_like"/>
    <property type="match status" value="1"/>
</dbReference>
<comment type="caution">
    <text evidence="2">The sequence shown here is derived from an EMBL/GenBank/DDBJ whole genome shotgun (WGS) entry which is preliminary data.</text>
</comment>
<dbReference type="Pfam" id="PF06094">
    <property type="entry name" value="GGACT"/>
    <property type="match status" value="1"/>
</dbReference>
<sequence>MTSDAVFLFTYGTLMQGFSNPFAQRLHTLSTFEGKGSFPGTLYKIDWYPGAVYDTENQNRIYGEVYKIMVPEILFPELDEYEDVFEDEEKSLYMRKIIPVLMNNGVLIDCWTYIYNQDITNIEIIKSGDFRHANF</sequence>
<accession>A0A4U6D908</accession>
<evidence type="ECO:0000259" key="1">
    <source>
        <dbReference type="Pfam" id="PF06094"/>
    </source>
</evidence>
<dbReference type="InterPro" id="IPR013024">
    <property type="entry name" value="GGCT-like"/>
</dbReference>
<dbReference type="AlphaFoldDB" id="A0A4U6D908"/>
<dbReference type="Proteomes" id="UP000304900">
    <property type="component" value="Unassembled WGS sequence"/>
</dbReference>
<dbReference type="RefSeq" id="WP_137338280.1">
    <property type="nucleotide sequence ID" value="NZ_BSQH01000001.1"/>
</dbReference>
<dbReference type="InterPro" id="IPR036568">
    <property type="entry name" value="GGCT-like_sf"/>
</dbReference>
<evidence type="ECO:0000313" key="2">
    <source>
        <dbReference type="EMBL" id="TKT93990.1"/>
    </source>
</evidence>
<name>A0A4U6D908_9BACT</name>